<feature type="compositionally biased region" description="Low complexity" evidence="2">
    <location>
        <begin position="46"/>
        <end position="58"/>
    </location>
</feature>
<dbReference type="InterPro" id="IPR005754">
    <property type="entry name" value="Sortase"/>
</dbReference>
<reference evidence="3 4" key="1">
    <citation type="submission" date="2024-04" db="EMBL/GenBank/DDBJ databases">
        <title>draft genome sequnece of Paenibacillus filicis.</title>
        <authorList>
            <person name="Kim D.-U."/>
        </authorList>
    </citation>
    <scope>NUCLEOTIDE SEQUENCE [LARGE SCALE GENOMIC DNA]</scope>
    <source>
        <strain evidence="3 4">KACC14197</strain>
    </source>
</reference>
<feature type="region of interest" description="Disordered" evidence="2">
    <location>
        <begin position="46"/>
        <end position="114"/>
    </location>
</feature>
<feature type="compositionally biased region" description="Basic and acidic residues" evidence="2">
    <location>
        <begin position="99"/>
        <end position="110"/>
    </location>
</feature>
<proteinExistence type="predicted"/>
<dbReference type="SUPFAM" id="SSF63817">
    <property type="entry name" value="Sortase"/>
    <property type="match status" value="1"/>
</dbReference>
<dbReference type="EMBL" id="JBBPCC010000021">
    <property type="protein sequence ID" value="MEK8131418.1"/>
    <property type="molecule type" value="Genomic_DNA"/>
</dbReference>
<dbReference type="InterPro" id="IPR042000">
    <property type="entry name" value="Sortase_D_2"/>
</dbReference>
<evidence type="ECO:0000313" key="3">
    <source>
        <dbReference type="EMBL" id="MEK8131418.1"/>
    </source>
</evidence>
<dbReference type="NCBIfam" id="TIGR01076">
    <property type="entry name" value="sortase_fam"/>
    <property type="match status" value="1"/>
</dbReference>
<evidence type="ECO:0000256" key="2">
    <source>
        <dbReference type="SAM" id="MobiDB-lite"/>
    </source>
</evidence>
<organism evidence="3 4">
    <name type="scientific">Paenibacillus filicis</name>
    <dbReference type="NCBI Taxonomy" id="669464"/>
    <lineage>
        <taxon>Bacteria</taxon>
        <taxon>Bacillati</taxon>
        <taxon>Bacillota</taxon>
        <taxon>Bacilli</taxon>
        <taxon>Bacillales</taxon>
        <taxon>Paenibacillaceae</taxon>
        <taxon>Paenibacillus</taxon>
    </lineage>
</organism>
<gene>
    <name evidence="3" type="ORF">WMW72_26265</name>
</gene>
<feature type="compositionally biased region" description="Low complexity" evidence="2">
    <location>
        <begin position="71"/>
        <end position="97"/>
    </location>
</feature>
<name>A0ABU9DTL0_9BACL</name>
<dbReference type="InterPro" id="IPR023365">
    <property type="entry name" value="Sortase_dom-sf"/>
</dbReference>
<dbReference type="Gene3D" id="2.40.260.10">
    <property type="entry name" value="Sortase"/>
    <property type="match status" value="1"/>
</dbReference>
<dbReference type="Pfam" id="PF04203">
    <property type="entry name" value="Sortase"/>
    <property type="match status" value="1"/>
</dbReference>
<evidence type="ECO:0000313" key="4">
    <source>
        <dbReference type="Proteomes" id="UP001469365"/>
    </source>
</evidence>
<dbReference type="RefSeq" id="WP_341418555.1">
    <property type="nucleotide sequence ID" value="NZ_JBBPCC010000021.1"/>
</dbReference>
<dbReference type="CDD" id="cd06166">
    <property type="entry name" value="Sortase_D_2"/>
    <property type="match status" value="1"/>
</dbReference>
<keyword evidence="4" id="KW-1185">Reference proteome</keyword>
<evidence type="ECO:0000256" key="1">
    <source>
        <dbReference type="ARBA" id="ARBA00022801"/>
    </source>
</evidence>
<accession>A0ABU9DTL0</accession>
<protein>
    <submittedName>
        <fullName evidence="3">Class D sortase</fullName>
    </submittedName>
</protein>
<keyword evidence="1" id="KW-0378">Hydrolase</keyword>
<sequence length="245" mass="25378">MRKGAIALVLVGLCTIAYPHVQQAREDQQQRELLVSLQAFSAMEEAGEASELAAGLEEQQGEAPSGSTLPASSGSGTLTSEGSAAPASGTTASAQPSDPKAEPAQKRQAESKPTAIGVIEIPSIDSRLPILSGVSEANMRLGAVHFKGTAMPGETGNAVIAAHRSLSYGRLFNRLVELKAGDTVVVRVGSTKTEFTVTATAIVEPDEVSVLKQSRTGAFLTLITCDPIDTGTHRFIVHAVASGKS</sequence>
<comment type="caution">
    <text evidence="3">The sequence shown here is derived from an EMBL/GenBank/DDBJ whole genome shotgun (WGS) entry which is preliminary data.</text>
</comment>
<dbReference type="Proteomes" id="UP001469365">
    <property type="component" value="Unassembled WGS sequence"/>
</dbReference>